<feature type="compositionally biased region" description="Polar residues" evidence="1">
    <location>
        <begin position="107"/>
        <end position="116"/>
    </location>
</feature>
<dbReference type="AlphaFoldDB" id="A0AAJ6VJP6"/>
<name>A0AAJ6VJP6_9HYME</name>
<sequence length="140" mass="16311">MENWNQLVDVSLQKIERIFDVPGNVRTPLVKKRTLHTPQAPKKVKKSQIRREGLKPRKLTYENENIKRTDEKSNKVWEDSGITLWATTSSTLRMDDVDKENRPESENIVSNSQSDNVEPGSLRDKLNHWMAIIRNAVKFK</sequence>
<gene>
    <name evidence="3" type="primary">LOC105359160</name>
</gene>
<feature type="compositionally biased region" description="Basic and acidic residues" evidence="1">
    <location>
        <begin position="94"/>
        <end position="105"/>
    </location>
</feature>
<accession>A0AAJ6VJP6</accession>
<dbReference type="Proteomes" id="UP000695007">
    <property type="component" value="Unplaced"/>
</dbReference>
<evidence type="ECO:0000313" key="3">
    <source>
        <dbReference type="RefSeq" id="XP_011493977.1"/>
    </source>
</evidence>
<protein>
    <submittedName>
        <fullName evidence="3">Uncharacterized protein LOC105359160 isoform X2</fullName>
    </submittedName>
</protein>
<reference evidence="3" key="1">
    <citation type="submission" date="2025-08" db="UniProtKB">
        <authorList>
            <consortium name="RefSeq"/>
        </authorList>
    </citation>
    <scope>IDENTIFICATION</scope>
</reference>
<evidence type="ECO:0000256" key="1">
    <source>
        <dbReference type="SAM" id="MobiDB-lite"/>
    </source>
</evidence>
<organism evidence="2 3">
    <name type="scientific">Ceratosolen solmsi marchali</name>
    <dbReference type="NCBI Taxonomy" id="326594"/>
    <lineage>
        <taxon>Eukaryota</taxon>
        <taxon>Metazoa</taxon>
        <taxon>Ecdysozoa</taxon>
        <taxon>Arthropoda</taxon>
        <taxon>Hexapoda</taxon>
        <taxon>Insecta</taxon>
        <taxon>Pterygota</taxon>
        <taxon>Neoptera</taxon>
        <taxon>Endopterygota</taxon>
        <taxon>Hymenoptera</taxon>
        <taxon>Apocrita</taxon>
        <taxon>Proctotrupomorpha</taxon>
        <taxon>Chalcidoidea</taxon>
        <taxon>Agaonidae</taxon>
        <taxon>Agaoninae</taxon>
        <taxon>Ceratosolen</taxon>
    </lineage>
</organism>
<keyword evidence="2" id="KW-1185">Reference proteome</keyword>
<proteinExistence type="predicted"/>
<dbReference type="GeneID" id="105359160"/>
<dbReference type="RefSeq" id="XP_011493977.1">
    <property type="nucleotide sequence ID" value="XM_011495675.1"/>
</dbReference>
<evidence type="ECO:0000313" key="2">
    <source>
        <dbReference type="Proteomes" id="UP000695007"/>
    </source>
</evidence>
<feature type="region of interest" description="Disordered" evidence="1">
    <location>
        <begin position="94"/>
        <end position="121"/>
    </location>
</feature>